<organism evidence="7 8">
    <name type="scientific">Anaeramoeba flamelloides</name>
    <dbReference type="NCBI Taxonomy" id="1746091"/>
    <lineage>
        <taxon>Eukaryota</taxon>
        <taxon>Metamonada</taxon>
        <taxon>Anaeramoebidae</taxon>
        <taxon>Anaeramoeba</taxon>
    </lineage>
</organism>
<gene>
    <name evidence="7" type="ORF">M0812_28813</name>
</gene>
<keyword evidence="2 6" id="KW-0812">Transmembrane</keyword>
<dbReference type="GO" id="GO:0007189">
    <property type="term" value="P:adenylate cyclase-activating G protein-coupled receptor signaling pathway"/>
    <property type="evidence" value="ECO:0007669"/>
    <property type="project" value="TreeGrafter"/>
</dbReference>
<dbReference type="SUPFAM" id="SSF81321">
    <property type="entry name" value="Family A G protein-coupled receptor-like"/>
    <property type="match status" value="1"/>
</dbReference>
<evidence type="ECO:0000313" key="8">
    <source>
        <dbReference type="Proteomes" id="UP001146793"/>
    </source>
</evidence>
<comment type="caution">
    <text evidence="7">The sequence shown here is derived from an EMBL/GenBank/DDBJ whole genome shotgun (WGS) entry which is preliminary data.</text>
</comment>
<protein>
    <submittedName>
        <fullName evidence="7">G protein-coupled receptor</fullName>
    </submittedName>
</protein>
<evidence type="ECO:0000256" key="4">
    <source>
        <dbReference type="ARBA" id="ARBA00023136"/>
    </source>
</evidence>
<dbReference type="Pfam" id="PF05462">
    <property type="entry name" value="Dicty_CAR"/>
    <property type="match status" value="1"/>
</dbReference>
<dbReference type="AlphaFoldDB" id="A0AAV7YA48"/>
<keyword evidence="7" id="KW-0675">Receptor</keyword>
<proteinExistence type="predicted"/>
<dbReference type="EMBL" id="JANTQA010000070">
    <property type="protein sequence ID" value="KAJ3426359.1"/>
    <property type="molecule type" value="Genomic_DNA"/>
</dbReference>
<comment type="subcellular location">
    <subcellularLocation>
        <location evidence="1">Membrane</location>
        <topology evidence="1">Multi-pass membrane protein</topology>
    </subcellularLocation>
</comment>
<evidence type="ECO:0000256" key="3">
    <source>
        <dbReference type="ARBA" id="ARBA00022989"/>
    </source>
</evidence>
<dbReference type="InterPro" id="IPR022343">
    <property type="entry name" value="GCR1-cAMP_receptor"/>
</dbReference>
<evidence type="ECO:0000256" key="2">
    <source>
        <dbReference type="ARBA" id="ARBA00022692"/>
    </source>
</evidence>
<evidence type="ECO:0000256" key="1">
    <source>
        <dbReference type="ARBA" id="ARBA00004141"/>
    </source>
</evidence>
<keyword evidence="4 6" id="KW-0472">Membrane</keyword>
<name>A0AAV7YA48_9EUKA</name>
<evidence type="ECO:0000256" key="6">
    <source>
        <dbReference type="SAM" id="Phobius"/>
    </source>
</evidence>
<dbReference type="Proteomes" id="UP001146793">
    <property type="component" value="Unassembled WGS sequence"/>
</dbReference>
<feature type="transmembrane region" description="Helical" evidence="6">
    <location>
        <begin position="6"/>
        <end position="29"/>
    </location>
</feature>
<evidence type="ECO:0000313" key="7">
    <source>
        <dbReference type="EMBL" id="KAJ3426359.1"/>
    </source>
</evidence>
<feature type="transmembrane region" description="Helical" evidence="6">
    <location>
        <begin position="149"/>
        <end position="170"/>
    </location>
</feature>
<dbReference type="PANTHER" id="PTHR23112:SF0">
    <property type="entry name" value="TRANSMEMBRANE PROTEIN 116"/>
    <property type="match status" value="1"/>
</dbReference>
<dbReference type="GO" id="GO:0004930">
    <property type="term" value="F:G protein-coupled receptor activity"/>
    <property type="evidence" value="ECO:0007669"/>
    <property type="project" value="TreeGrafter"/>
</dbReference>
<reference evidence="7" key="1">
    <citation type="submission" date="2022-08" db="EMBL/GenBank/DDBJ databases">
        <title>Novel sulphate-reducing endosymbionts in the free-living metamonad Anaeramoeba.</title>
        <authorList>
            <person name="Jerlstrom-Hultqvist J."/>
            <person name="Cepicka I."/>
            <person name="Gallot-Lavallee L."/>
            <person name="Salas-Leiva D."/>
            <person name="Curtis B.A."/>
            <person name="Zahonova K."/>
            <person name="Pipaliya S."/>
            <person name="Dacks J."/>
            <person name="Roger A.J."/>
        </authorList>
    </citation>
    <scope>NUCLEOTIDE SEQUENCE</scope>
    <source>
        <strain evidence="7">Busselton2</strain>
    </source>
</reference>
<feature type="transmembrane region" description="Helical" evidence="6">
    <location>
        <begin position="241"/>
        <end position="260"/>
    </location>
</feature>
<feature type="region of interest" description="Disordered" evidence="5">
    <location>
        <begin position="280"/>
        <end position="307"/>
    </location>
</feature>
<dbReference type="PRINTS" id="PR02001">
    <property type="entry name" value="GCR1CAMPR"/>
</dbReference>
<dbReference type="PANTHER" id="PTHR23112">
    <property type="entry name" value="G PROTEIN-COUPLED RECEPTOR 157-RELATED"/>
    <property type="match status" value="1"/>
</dbReference>
<dbReference type="Gene3D" id="1.20.1070.10">
    <property type="entry name" value="Rhodopsin 7-helix transmembrane proteins"/>
    <property type="match status" value="1"/>
</dbReference>
<feature type="transmembrane region" description="Helical" evidence="6">
    <location>
        <begin position="201"/>
        <end position="221"/>
    </location>
</feature>
<evidence type="ECO:0000256" key="5">
    <source>
        <dbReference type="SAM" id="MobiDB-lite"/>
    </source>
</evidence>
<dbReference type="GO" id="GO:0005886">
    <property type="term" value="C:plasma membrane"/>
    <property type="evidence" value="ECO:0007669"/>
    <property type="project" value="TreeGrafter"/>
</dbReference>
<feature type="transmembrane region" description="Helical" evidence="6">
    <location>
        <begin position="79"/>
        <end position="96"/>
    </location>
</feature>
<feature type="transmembrane region" description="Helical" evidence="6">
    <location>
        <begin position="108"/>
        <end position="129"/>
    </location>
</feature>
<keyword evidence="3 6" id="KW-1133">Transmembrane helix</keyword>
<sequence length="307" mass="35517">MIETYVETIAFCMLALSSLSYLILVVSFVLFGNLKKLHRKYLFTLAIYDLLSDIVDLFPGKTSSFLCNFQAVAQSFLSPLPPFWSAAISITTYLRLVGRRSERSLHKLYRVLHICVIPLCLLVMLLAMLTGGGKPSQTYWCASSDKTLIVLYSWYWVMIATSLIFSILTVKQIRKILSEANGIFQNKNKNNRFSPKKQTLVQLKMLVVPIVFIWCYIWPSITRIYEITNHKVTKGLLVMHILNFELSGPIYCIVFVLASAEIRQAFQNYKWPFFFLKKKKKKKKKKTRPNFDLSDSFDDENNSLLKD</sequence>
<accession>A0AAV7YA48</accession>